<reference evidence="2" key="1">
    <citation type="journal article" date="2015" name="Nature">
        <title>Complex archaea that bridge the gap between prokaryotes and eukaryotes.</title>
        <authorList>
            <person name="Spang A."/>
            <person name="Saw J.H."/>
            <person name="Jorgensen S.L."/>
            <person name="Zaremba-Niedzwiedzka K."/>
            <person name="Martijn J."/>
            <person name="Lind A.E."/>
            <person name="van Eijk R."/>
            <person name="Schleper C."/>
            <person name="Guy L."/>
            <person name="Ettema T.J."/>
        </authorList>
    </citation>
    <scope>NUCLEOTIDE SEQUENCE</scope>
</reference>
<organism evidence="2">
    <name type="scientific">marine sediment metagenome</name>
    <dbReference type="NCBI Taxonomy" id="412755"/>
    <lineage>
        <taxon>unclassified sequences</taxon>
        <taxon>metagenomes</taxon>
        <taxon>ecological metagenomes</taxon>
    </lineage>
</organism>
<feature type="region of interest" description="Disordered" evidence="1">
    <location>
        <begin position="119"/>
        <end position="205"/>
    </location>
</feature>
<evidence type="ECO:0008006" key="3">
    <source>
        <dbReference type="Google" id="ProtNLM"/>
    </source>
</evidence>
<proteinExistence type="predicted"/>
<dbReference type="GO" id="GO:0000272">
    <property type="term" value="P:polysaccharide catabolic process"/>
    <property type="evidence" value="ECO:0007669"/>
    <property type="project" value="InterPro"/>
</dbReference>
<dbReference type="SUPFAM" id="SSF63446">
    <property type="entry name" value="Type I dockerin domain"/>
    <property type="match status" value="1"/>
</dbReference>
<dbReference type="EMBL" id="LAZR01016374">
    <property type="protein sequence ID" value="KKM04810.1"/>
    <property type="molecule type" value="Genomic_DNA"/>
</dbReference>
<feature type="compositionally biased region" description="Basic residues" evidence="1">
    <location>
        <begin position="138"/>
        <end position="151"/>
    </location>
</feature>
<comment type="caution">
    <text evidence="2">The sequence shown here is derived from an EMBL/GenBank/DDBJ whole genome shotgun (WGS) entry which is preliminary data.</text>
</comment>
<dbReference type="InterPro" id="IPR036439">
    <property type="entry name" value="Dockerin_dom_sf"/>
</dbReference>
<name>A0A0F9H186_9ZZZZ</name>
<dbReference type="InterPro" id="IPR018247">
    <property type="entry name" value="EF_Hand_1_Ca_BS"/>
</dbReference>
<dbReference type="PROSITE" id="PS00018">
    <property type="entry name" value="EF_HAND_1"/>
    <property type="match status" value="1"/>
</dbReference>
<feature type="non-terminal residue" evidence="2">
    <location>
        <position position="1"/>
    </location>
</feature>
<dbReference type="Gene3D" id="1.10.1330.10">
    <property type="entry name" value="Dockerin domain"/>
    <property type="match status" value="1"/>
</dbReference>
<gene>
    <name evidence="2" type="ORF">LCGC14_1760460</name>
</gene>
<accession>A0A0F9H186</accession>
<dbReference type="AlphaFoldDB" id="A0A0F9H186"/>
<protein>
    <recommendedName>
        <fullName evidence="3">Dockerin domain-containing protein</fullName>
    </recommendedName>
</protein>
<sequence length="222" mass="23067">DGTDLAILKTNFASQGVGWSGGDLNGSGLVDVTDLSILAKYFGFNASAAAPSMAPPAALQTPAAPVQVTADTTQQAPAEVNTALASDVAATLIATSAPLMLAPQPDVIDTLSSSAPVASLAAEPADEPMGVYESTTQRNRRRRKRAGKRPHQSQPRPPVAVSALQLSTGGDNGRKKTAPLPAQGAIATTAPTLRSTRRQRRDDDLEEEFSILQIDALMKVSV</sequence>
<evidence type="ECO:0000313" key="2">
    <source>
        <dbReference type="EMBL" id="KKM04810.1"/>
    </source>
</evidence>
<evidence type="ECO:0000256" key="1">
    <source>
        <dbReference type="SAM" id="MobiDB-lite"/>
    </source>
</evidence>